<feature type="binding site" evidence="8">
    <location>
        <position position="462"/>
    </location>
    <ligand>
        <name>Zn(2+)</name>
        <dbReference type="ChEBI" id="CHEBI:29105"/>
        <label>1</label>
    </ligand>
</feature>
<keyword evidence="5 8" id="KW-0862">Zinc</keyword>
<evidence type="ECO:0000313" key="11">
    <source>
        <dbReference type="EMBL" id="TQI93935.1"/>
    </source>
</evidence>
<feature type="binding site" evidence="8">
    <location>
        <position position="427"/>
    </location>
    <ligand>
        <name>Zn(2+)</name>
        <dbReference type="ChEBI" id="CHEBI:29105"/>
        <label>2</label>
    </ligand>
</feature>
<dbReference type="OrthoDB" id="3177118at2"/>
<comment type="caution">
    <text evidence="8">As this protein does not have any detectable helicase domains, it probably does not have helicase activity.</text>
</comment>
<dbReference type="GO" id="GO:0005524">
    <property type="term" value="F:ATP binding"/>
    <property type="evidence" value="ECO:0007669"/>
    <property type="project" value="UniProtKB-UniRule"/>
</dbReference>
<evidence type="ECO:0000313" key="12">
    <source>
        <dbReference type="Proteomes" id="UP000320876"/>
    </source>
</evidence>
<dbReference type="EMBL" id="VFML01000002">
    <property type="protein sequence ID" value="TQI93935.1"/>
    <property type="molecule type" value="Genomic_DNA"/>
</dbReference>
<comment type="caution">
    <text evidence="11">The sequence shown here is derived from an EMBL/GenBank/DDBJ whole genome shotgun (WGS) entry which is preliminary data.</text>
</comment>
<dbReference type="InterPro" id="IPR042115">
    <property type="entry name" value="PriA_3primeBD_sf"/>
</dbReference>
<proteinExistence type="inferred from homology"/>
<keyword evidence="2 8" id="KW-0235">DNA replication</keyword>
<evidence type="ECO:0000256" key="6">
    <source>
        <dbReference type="ARBA" id="ARBA00022840"/>
    </source>
</evidence>
<evidence type="ECO:0000256" key="2">
    <source>
        <dbReference type="ARBA" id="ARBA00022705"/>
    </source>
</evidence>
<keyword evidence="11" id="KW-0378">Hydrolase</keyword>
<sequence>MTSPEPTPLWDLPSPAPKPDPPRKAAAGRKRGAGRKGQRQPAETDPVARVIVDVPLAHLDRTFDYRVPRELDDAAVPGCRVRVRFAGQLVDGFLVERGADTEHTGTLAFLERVTSSEPVLPPRLAALCRAVAQRYGGTLIDVLRLALPPRHAKVEGEPAREPAATPPRPAETGWPRYPRGPVLAEALGTGRAAHAVWQALPGEDWPARLAELAATVAATGRGALLVVPDHRDVARLHVACAERVGERAVVALSADLGPAERYRRWLAVLRGAVRVVVGTRAAMFAPVVDTGLFVVWDDGDDLHVDPHMPYPHVRDVLMLRAHTEGASLLVAGFARTAEAQLLLESGWAHPVLADRERVRAESPRVTAFGEDFDLARDQAARAARLPAVAFEAARAALAAGAPVLVQVPRRGYVPGLACGRCRGPVRCRRCAGPLMLPGGTGGSAAGPPSCRWCGVPDSSFRCAACGSDRLRAVVVGAKRTAEELGRAFPGVPVRTSGASEVLSTVEAEPALVVCTPGAEPVAEGGYGTALLLDGWALLGRQDLRAAEETLRRWMTAAALVRRGTRGGRVVVGADAALSPVQALVRWDPGWHAERELAERTELGFPPAVRMASLEGSPDALAGLLAEIGLPPSAELLGPVPLGEPDAEGRTERERALVRVPRQDGNALAAAMHAAAALRSARKDPEPVRMQLDPLELI</sequence>
<keyword evidence="6 8" id="KW-0067">ATP-binding</keyword>
<keyword evidence="1 8" id="KW-0639">Primosome</keyword>
<dbReference type="GO" id="GO:0006270">
    <property type="term" value="P:DNA replication initiation"/>
    <property type="evidence" value="ECO:0007669"/>
    <property type="project" value="TreeGrafter"/>
</dbReference>
<dbReference type="GO" id="GO:0006310">
    <property type="term" value="P:DNA recombination"/>
    <property type="evidence" value="ECO:0007669"/>
    <property type="project" value="InterPro"/>
</dbReference>
<dbReference type="GO" id="GO:1990077">
    <property type="term" value="C:primosome complex"/>
    <property type="evidence" value="ECO:0007669"/>
    <property type="project" value="UniProtKB-UniRule"/>
</dbReference>
<reference evidence="11 12" key="1">
    <citation type="submission" date="2019-06" db="EMBL/GenBank/DDBJ databases">
        <title>Sequencing the genomes of 1000 actinobacteria strains.</title>
        <authorList>
            <person name="Klenk H.-P."/>
        </authorList>
    </citation>
    <scope>NUCLEOTIDE SEQUENCE [LARGE SCALE GENOMIC DNA]</scope>
    <source>
        <strain evidence="11 12">DSM 45679</strain>
    </source>
</reference>
<dbReference type="Proteomes" id="UP000320876">
    <property type="component" value="Unassembled WGS sequence"/>
</dbReference>
<name>A0A542CT06_AMYCI</name>
<evidence type="ECO:0000256" key="5">
    <source>
        <dbReference type="ARBA" id="ARBA00022833"/>
    </source>
</evidence>
<dbReference type="PANTHER" id="PTHR30580:SF0">
    <property type="entry name" value="PRIMOSOMAL PROTEIN N"/>
    <property type="match status" value="1"/>
</dbReference>
<evidence type="ECO:0000256" key="1">
    <source>
        <dbReference type="ARBA" id="ARBA00022515"/>
    </source>
</evidence>
<comment type="function">
    <text evidence="8">Initiates the restart of stalled replication forks, which reloads the replicative helicase on sites other than the origin of replication. Recognizes and binds to abandoned replication forks and remodels them to uncover a helicase loading site. Promotes assembly of the primosome at these replication forks.</text>
</comment>
<dbReference type="GO" id="GO:0008270">
    <property type="term" value="F:zinc ion binding"/>
    <property type="evidence" value="ECO:0007669"/>
    <property type="project" value="UniProtKB-UniRule"/>
</dbReference>
<dbReference type="GO" id="GO:0003677">
    <property type="term" value="F:DNA binding"/>
    <property type="evidence" value="ECO:0007669"/>
    <property type="project" value="UniProtKB-UniRule"/>
</dbReference>
<dbReference type="InterPro" id="IPR027417">
    <property type="entry name" value="P-loop_NTPase"/>
</dbReference>
<evidence type="ECO:0000256" key="3">
    <source>
        <dbReference type="ARBA" id="ARBA00022723"/>
    </source>
</evidence>
<dbReference type="Gene3D" id="3.40.1440.60">
    <property type="entry name" value="PriA, 3(prime) DNA-binding domain"/>
    <property type="match status" value="1"/>
</dbReference>
<dbReference type="GO" id="GO:0006269">
    <property type="term" value="P:DNA replication, synthesis of primer"/>
    <property type="evidence" value="ECO:0007669"/>
    <property type="project" value="UniProtKB-KW"/>
</dbReference>
<feature type="binding site" evidence="8">
    <location>
        <position position="450"/>
    </location>
    <ligand>
        <name>Zn(2+)</name>
        <dbReference type="ChEBI" id="CHEBI:29105"/>
        <label>2</label>
    </ligand>
</feature>
<dbReference type="AlphaFoldDB" id="A0A542CT06"/>
<feature type="binding site" evidence="8">
    <location>
        <position position="418"/>
    </location>
    <ligand>
        <name>Zn(2+)</name>
        <dbReference type="ChEBI" id="CHEBI:29105"/>
        <label>1</label>
    </ligand>
</feature>
<feature type="region of interest" description="Disordered" evidence="9">
    <location>
        <begin position="1"/>
        <end position="46"/>
    </location>
</feature>
<evidence type="ECO:0000259" key="10">
    <source>
        <dbReference type="Pfam" id="PF17764"/>
    </source>
</evidence>
<accession>A0A542CT06</accession>
<feature type="region of interest" description="Disordered" evidence="9">
    <location>
        <begin position="153"/>
        <end position="176"/>
    </location>
</feature>
<feature type="compositionally biased region" description="Basic residues" evidence="9">
    <location>
        <begin position="26"/>
        <end position="38"/>
    </location>
</feature>
<dbReference type="Gene3D" id="3.40.50.300">
    <property type="entry name" value="P-loop containing nucleotide triphosphate hydrolases"/>
    <property type="match status" value="1"/>
</dbReference>
<dbReference type="InterPro" id="IPR005259">
    <property type="entry name" value="PriA"/>
</dbReference>
<feature type="binding site" evidence="8">
    <location>
        <position position="453"/>
    </location>
    <ligand>
        <name>Zn(2+)</name>
        <dbReference type="ChEBI" id="CHEBI:29105"/>
        <label>2</label>
    </ligand>
</feature>
<comment type="cofactor">
    <cofactor evidence="8">
        <name>Zn(2+)</name>
        <dbReference type="ChEBI" id="CHEBI:29105"/>
    </cofactor>
    <text evidence="8">Binds 2 zinc ions per subunit.</text>
</comment>
<keyword evidence="11" id="KW-0347">Helicase</keyword>
<keyword evidence="4 8" id="KW-0547">Nucleotide-binding</keyword>
<gene>
    <name evidence="8" type="primary">priA</name>
    <name evidence="11" type="ORF">FB471_6081</name>
</gene>
<keyword evidence="3 8" id="KW-0479">Metal-binding</keyword>
<feature type="binding site" evidence="8">
    <location>
        <position position="465"/>
    </location>
    <ligand>
        <name>Zn(2+)</name>
        <dbReference type="ChEBI" id="CHEBI:29105"/>
        <label>1</label>
    </ligand>
</feature>
<dbReference type="HAMAP" id="MF_00983">
    <property type="entry name" value="PriA"/>
    <property type="match status" value="1"/>
</dbReference>
<evidence type="ECO:0000256" key="4">
    <source>
        <dbReference type="ARBA" id="ARBA00022741"/>
    </source>
</evidence>
<dbReference type="SUPFAM" id="SSF52540">
    <property type="entry name" value="P-loop containing nucleoside triphosphate hydrolases"/>
    <property type="match status" value="1"/>
</dbReference>
<protein>
    <recommendedName>
        <fullName evidence="8">Probable replication restart protein PriA</fullName>
    </recommendedName>
    <alternativeName>
        <fullName evidence="8">Putative ATP-dependent DNA helicase PriA</fullName>
    </alternativeName>
</protein>
<evidence type="ECO:0000256" key="7">
    <source>
        <dbReference type="ARBA" id="ARBA00023125"/>
    </source>
</evidence>
<dbReference type="GO" id="GO:0043138">
    <property type="term" value="F:3'-5' DNA helicase activity"/>
    <property type="evidence" value="ECO:0007669"/>
    <property type="project" value="TreeGrafter"/>
</dbReference>
<feature type="domain" description="Primosomal protein N' 3' DNA-binding" evidence="10">
    <location>
        <begin position="49"/>
        <end position="148"/>
    </location>
</feature>
<feature type="binding site" evidence="8">
    <location>
        <position position="430"/>
    </location>
    <ligand>
        <name>Zn(2+)</name>
        <dbReference type="ChEBI" id="CHEBI:29105"/>
        <label>2</label>
    </ligand>
</feature>
<dbReference type="Pfam" id="PF17764">
    <property type="entry name" value="PriA_3primeBD"/>
    <property type="match status" value="1"/>
</dbReference>
<organism evidence="11 12">
    <name type="scientific">Amycolatopsis cihanbeyliensis</name>
    <dbReference type="NCBI Taxonomy" id="1128664"/>
    <lineage>
        <taxon>Bacteria</taxon>
        <taxon>Bacillati</taxon>
        <taxon>Actinomycetota</taxon>
        <taxon>Actinomycetes</taxon>
        <taxon>Pseudonocardiales</taxon>
        <taxon>Pseudonocardiaceae</taxon>
        <taxon>Amycolatopsis</taxon>
    </lineage>
</organism>
<feature type="binding site" evidence="8">
    <location>
        <position position="421"/>
    </location>
    <ligand>
        <name>Zn(2+)</name>
        <dbReference type="ChEBI" id="CHEBI:29105"/>
        <label>1</label>
    </ligand>
</feature>
<dbReference type="GO" id="GO:0006302">
    <property type="term" value="P:double-strand break repair"/>
    <property type="evidence" value="ECO:0007669"/>
    <property type="project" value="InterPro"/>
</dbReference>
<evidence type="ECO:0000256" key="9">
    <source>
        <dbReference type="SAM" id="MobiDB-lite"/>
    </source>
</evidence>
<evidence type="ECO:0000256" key="8">
    <source>
        <dbReference type="HAMAP-Rule" id="MF_00983"/>
    </source>
</evidence>
<keyword evidence="12" id="KW-1185">Reference proteome</keyword>
<dbReference type="InterPro" id="IPR041222">
    <property type="entry name" value="PriA_3primeBD"/>
</dbReference>
<keyword evidence="7 8" id="KW-0238">DNA-binding</keyword>
<dbReference type="PANTHER" id="PTHR30580">
    <property type="entry name" value="PRIMOSOMAL PROTEIN N"/>
    <property type="match status" value="1"/>
</dbReference>
<comment type="subunit">
    <text evidence="8">Component of the replication restart primosome.</text>
</comment>
<comment type="similarity">
    <text evidence="8">Belongs to the helicase family. PriA subfamily.</text>
</comment>
<dbReference type="RefSeq" id="WP_142003128.1">
    <property type="nucleotide sequence ID" value="NZ_VFML01000002.1"/>
</dbReference>